<dbReference type="PANTHER" id="PTHR10099">
    <property type="entry name" value="PHOSPHORIBOSYLFORMYLGLYCINAMIDINE SYNTHASE"/>
    <property type="match status" value="1"/>
</dbReference>
<comment type="subunit">
    <text evidence="8">Part of the FGAM synthase complex composed of 1 PurL, 1 PurQ and 2 PurS subunits.</text>
</comment>
<evidence type="ECO:0000313" key="9">
    <source>
        <dbReference type="EMBL" id="HDQ99911.1"/>
    </source>
</evidence>
<comment type="pathway">
    <text evidence="8">Purine metabolism; IMP biosynthesis via de novo pathway; 5-amino-1-(5-phospho-D-ribosyl)imidazole from N(2)-formyl-N(1)-(5-phospho-D-ribosyl)glycinamide: step 1/2.</text>
</comment>
<evidence type="ECO:0000256" key="8">
    <source>
        <dbReference type="HAMAP-Rule" id="MF_00421"/>
    </source>
</evidence>
<keyword evidence="5 8" id="KW-0378">Hydrolase</keyword>
<evidence type="ECO:0000256" key="6">
    <source>
        <dbReference type="ARBA" id="ARBA00022840"/>
    </source>
</evidence>
<dbReference type="HAMAP" id="MF_00421">
    <property type="entry name" value="PurQ"/>
    <property type="match status" value="1"/>
</dbReference>
<comment type="subcellular location">
    <subcellularLocation>
        <location evidence="8">Cytoplasm</location>
    </subcellularLocation>
</comment>
<dbReference type="CDD" id="cd01740">
    <property type="entry name" value="GATase1_FGAR_AT"/>
    <property type="match status" value="1"/>
</dbReference>
<reference evidence="9" key="1">
    <citation type="journal article" date="2020" name="mSystems">
        <title>Genome- and Community-Level Interaction Insights into Carbon Utilization and Element Cycling Functions of Hydrothermarchaeota in Hydrothermal Sediment.</title>
        <authorList>
            <person name="Zhou Z."/>
            <person name="Liu Y."/>
            <person name="Xu W."/>
            <person name="Pan J."/>
            <person name="Luo Z.H."/>
            <person name="Li M."/>
        </authorList>
    </citation>
    <scope>NUCLEOTIDE SEQUENCE [LARGE SCALE GENOMIC DNA]</scope>
    <source>
        <strain evidence="9">SpSt-1182</strain>
    </source>
</reference>
<dbReference type="NCBIfam" id="TIGR01737">
    <property type="entry name" value="FGAM_synth_I"/>
    <property type="match status" value="1"/>
</dbReference>
<evidence type="ECO:0000256" key="5">
    <source>
        <dbReference type="ARBA" id="ARBA00022801"/>
    </source>
</evidence>
<dbReference type="EC" id="3.5.1.2" evidence="8"/>
<evidence type="ECO:0000256" key="7">
    <source>
        <dbReference type="ARBA" id="ARBA00022962"/>
    </source>
</evidence>
<dbReference type="SUPFAM" id="SSF52317">
    <property type="entry name" value="Class I glutamine amidotransferase-like"/>
    <property type="match status" value="1"/>
</dbReference>
<dbReference type="UniPathway" id="UPA00074">
    <property type="reaction ID" value="UER00128"/>
</dbReference>
<comment type="caution">
    <text evidence="9">The sequence shown here is derived from an EMBL/GenBank/DDBJ whole genome shotgun (WGS) entry which is preliminary data.</text>
</comment>
<dbReference type="EMBL" id="DSBX01000244">
    <property type="protein sequence ID" value="HDQ99911.1"/>
    <property type="molecule type" value="Genomic_DNA"/>
</dbReference>
<dbReference type="Proteomes" id="UP000885672">
    <property type="component" value="Unassembled WGS sequence"/>
</dbReference>
<evidence type="ECO:0000256" key="2">
    <source>
        <dbReference type="ARBA" id="ARBA00022598"/>
    </source>
</evidence>
<dbReference type="InterPro" id="IPR010075">
    <property type="entry name" value="PRibForGlyAmidine_synth_PurQ"/>
</dbReference>
<dbReference type="GO" id="GO:0004359">
    <property type="term" value="F:glutaminase activity"/>
    <property type="evidence" value="ECO:0007669"/>
    <property type="project" value="UniProtKB-EC"/>
</dbReference>
<keyword evidence="4 8" id="KW-0658">Purine biosynthesis</keyword>
<dbReference type="GO" id="GO:0004642">
    <property type="term" value="F:phosphoribosylformylglycinamidine synthase activity"/>
    <property type="evidence" value="ECO:0007669"/>
    <property type="project" value="UniProtKB-UniRule"/>
</dbReference>
<sequence length="259" mass="29189">MVRVCILFAAGTNCDRETVRAFELAGATVDTVHINRLKERPALLRDYAILALPGGFSYGDYLSSGRILANELLHHLRDEFLRFHDSGGLTLGICNGFQVLVRSGLLPALDRPFEPQSVTLEDNDSGRFEDRWCRLKVEDSPCVFTRGLEEFIELPVAHAEGRFVTRDGSVLKRMRDDGQVVLRYVDREGEPAEYPANPNGSVEGITGICDPSGRIFGLMPHPERFVTREHHPRWHRERGTTPSGIRIFTNAVEYARKNL</sequence>
<dbReference type="PROSITE" id="PS51273">
    <property type="entry name" value="GATASE_TYPE_1"/>
    <property type="match status" value="1"/>
</dbReference>
<dbReference type="GO" id="GO:0006189">
    <property type="term" value="P:'de novo' IMP biosynthetic process"/>
    <property type="evidence" value="ECO:0007669"/>
    <property type="project" value="UniProtKB-UniRule"/>
</dbReference>
<evidence type="ECO:0000256" key="4">
    <source>
        <dbReference type="ARBA" id="ARBA00022755"/>
    </source>
</evidence>
<dbReference type="GO" id="GO:0005524">
    <property type="term" value="F:ATP binding"/>
    <property type="evidence" value="ECO:0007669"/>
    <property type="project" value="UniProtKB-KW"/>
</dbReference>
<dbReference type="Pfam" id="PF13507">
    <property type="entry name" value="GATase_5"/>
    <property type="match status" value="1"/>
</dbReference>
<dbReference type="PANTHER" id="PTHR10099:SF1">
    <property type="entry name" value="PHOSPHORIBOSYLFORMYLGLYCINAMIDINE SYNTHASE"/>
    <property type="match status" value="1"/>
</dbReference>
<organism evidence="9">
    <name type="scientific">candidate division WOR-3 bacterium</name>
    <dbReference type="NCBI Taxonomy" id="2052148"/>
    <lineage>
        <taxon>Bacteria</taxon>
        <taxon>Bacteria division WOR-3</taxon>
    </lineage>
</organism>
<feature type="active site" evidence="8">
    <location>
        <position position="221"/>
    </location>
</feature>
<dbReference type="SMART" id="SM01211">
    <property type="entry name" value="GATase_5"/>
    <property type="match status" value="1"/>
</dbReference>
<dbReference type="AlphaFoldDB" id="A0A7V0T6L8"/>
<comment type="function">
    <text evidence="8">Part of the phosphoribosylformylglycinamidine synthase complex involved in the purines biosynthetic pathway. Catalyzes the ATP-dependent conversion of formylglycinamide ribonucleotide (FGAR) and glutamine to yield formylglycinamidine ribonucleotide (FGAM) and glutamate. The FGAM synthase complex is composed of three subunits. PurQ produces an ammonia molecule by converting glutamine to glutamate. PurL transfers the ammonia molecule to FGAR to form FGAM in an ATP-dependent manner. PurS interacts with PurQ and PurL and is thought to assist in the transfer of the ammonia molecule from PurQ to PurL.</text>
</comment>
<name>A0A7V0T6L8_UNCW3</name>
<protein>
    <recommendedName>
        <fullName evidence="8">Phosphoribosylformylglycinamidine synthase subunit PurQ</fullName>
        <shortName evidence="8">FGAM synthase</shortName>
        <ecNumber evidence="8">6.3.5.3</ecNumber>
    </recommendedName>
    <alternativeName>
        <fullName evidence="8">Formylglycinamide ribonucleotide amidotransferase subunit I</fullName>
        <shortName evidence="8">FGAR amidotransferase I</shortName>
        <shortName evidence="8">FGAR-AT I</shortName>
    </alternativeName>
    <alternativeName>
        <fullName evidence="8">Glutaminase PurQ</fullName>
        <ecNumber evidence="8">3.5.1.2</ecNumber>
    </alternativeName>
    <alternativeName>
        <fullName evidence="8">Phosphoribosylformylglycinamidine synthase subunit I</fullName>
    </alternativeName>
</protein>
<gene>
    <name evidence="8 9" type="primary">purQ</name>
    <name evidence="9" type="ORF">ENN51_06475</name>
</gene>
<comment type="catalytic activity">
    <reaction evidence="8">
        <text>L-glutamine + H2O = L-glutamate + NH4(+)</text>
        <dbReference type="Rhea" id="RHEA:15889"/>
        <dbReference type="ChEBI" id="CHEBI:15377"/>
        <dbReference type="ChEBI" id="CHEBI:28938"/>
        <dbReference type="ChEBI" id="CHEBI:29985"/>
        <dbReference type="ChEBI" id="CHEBI:58359"/>
        <dbReference type="EC" id="3.5.1.2"/>
    </reaction>
</comment>
<dbReference type="GO" id="GO:0005737">
    <property type="term" value="C:cytoplasm"/>
    <property type="evidence" value="ECO:0007669"/>
    <property type="project" value="UniProtKB-SubCell"/>
</dbReference>
<dbReference type="PIRSF" id="PIRSF001586">
    <property type="entry name" value="FGAM_synth_I"/>
    <property type="match status" value="1"/>
</dbReference>
<comment type="catalytic activity">
    <reaction evidence="8">
        <text>N(2)-formyl-N(1)-(5-phospho-beta-D-ribosyl)glycinamide + L-glutamine + ATP + H2O = 2-formamido-N(1)-(5-O-phospho-beta-D-ribosyl)acetamidine + L-glutamate + ADP + phosphate + H(+)</text>
        <dbReference type="Rhea" id="RHEA:17129"/>
        <dbReference type="ChEBI" id="CHEBI:15377"/>
        <dbReference type="ChEBI" id="CHEBI:15378"/>
        <dbReference type="ChEBI" id="CHEBI:29985"/>
        <dbReference type="ChEBI" id="CHEBI:30616"/>
        <dbReference type="ChEBI" id="CHEBI:43474"/>
        <dbReference type="ChEBI" id="CHEBI:58359"/>
        <dbReference type="ChEBI" id="CHEBI:147286"/>
        <dbReference type="ChEBI" id="CHEBI:147287"/>
        <dbReference type="ChEBI" id="CHEBI:456216"/>
        <dbReference type="EC" id="6.3.5.3"/>
    </reaction>
</comment>
<keyword evidence="7 8" id="KW-0315">Glutamine amidotransferase</keyword>
<proteinExistence type="inferred from homology"/>
<evidence type="ECO:0000256" key="3">
    <source>
        <dbReference type="ARBA" id="ARBA00022741"/>
    </source>
</evidence>
<keyword evidence="2 8" id="KW-0436">Ligase</keyword>
<feature type="active site" description="Nucleophile" evidence="8">
    <location>
        <position position="94"/>
    </location>
</feature>
<keyword evidence="3 8" id="KW-0547">Nucleotide-binding</keyword>
<evidence type="ECO:0000256" key="1">
    <source>
        <dbReference type="ARBA" id="ARBA00022490"/>
    </source>
</evidence>
<accession>A0A7V0T6L8</accession>
<dbReference type="InterPro" id="IPR029062">
    <property type="entry name" value="Class_I_gatase-like"/>
</dbReference>
<keyword evidence="6 8" id="KW-0067">ATP-binding</keyword>
<dbReference type="Gene3D" id="3.40.50.880">
    <property type="match status" value="1"/>
</dbReference>
<feature type="active site" evidence="8">
    <location>
        <position position="223"/>
    </location>
</feature>
<dbReference type="EC" id="6.3.5.3" evidence="8"/>
<keyword evidence="1 8" id="KW-0963">Cytoplasm</keyword>